<evidence type="ECO:0000313" key="4">
    <source>
        <dbReference type="Proteomes" id="UP001597299"/>
    </source>
</evidence>
<feature type="region of interest" description="Disordered" evidence="1">
    <location>
        <begin position="508"/>
        <end position="604"/>
    </location>
</feature>
<dbReference type="Proteomes" id="UP001597299">
    <property type="component" value="Unassembled WGS sequence"/>
</dbReference>
<comment type="caution">
    <text evidence="3">The sequence shown here is derived from an EMBL/GenBank/DDBJ whole genome shotgun (WGS) entry which is preliminary data.</text>
</comment>
<proteinExistence type="predicted"/>
<dbReference type="InterPro" id="IPR040561">
    <property type="entry name" value="LPD38"/>
</dbReference>
<dbReference type="RefSeq" id="WP_213355464.1">
    <property type="nucleotide sequence ID" value="NZ_JAHBGB010000044.1"/>
</dbReference>
<accession>A0ABW4YR51</accession>
<feature type="region of interest" description="Disordered" evidence="1">
    <location>
        <begin position="278"/>
        <end position="308"/>
    </location>
</feature>
<organism evidence="3 4">
    <name type="scientific">Ancylobacter oerskovii</name>
    <dbReference type="NCBI Taxonomy" id="459519"/>
    <lineage>
        <taxon>Bacteria</taxon>
        <taxon>Pseudomonadati</taxon>
        <taxon>Pseudomonadota</taxon>
        <taxon>Alphaproteobacteria</taxon>
        <taxon>Hyphomicrobiales</taxon>
        <taxon>Xanthobacteraceae</taxon>
        <taxon>Ancylobacter</taxon>
    </lineage>
</organism>
<keyword evidence="4" id="KW-1185">Reference proteome</keyword>
<dbReference type="EMBL" id="JBHUHD010000001">
    <property type="protein sequence ID" value="MFD2138805.1"/>
    <property type="molecule type" value="Genomic_DNA"/>
</dbReference>
<sequence length="1804" mass="193199">MSDQDSSAAMDTSVFDAAQTAPDTLAPGPRPSLVERFEANFEAASRYGTLLGATRDAIHPEAETGREAFDAYYESLPGWQSWDEGLTALAGQFAGSATGLENYVPIGAGARLLQAMGRSGTGLFARIFAGATDAAITNVAIDSGIQGIEIASDRRDAFSASQLAISAGLGAAAGGAFGGAAEMLARRRPVGEVADALPAAEPSPELRVDPLSPSDMAGSAPAPRDTAAPVEPVPDAIATEPAIGEVVPGESPLRITVQRAPDEPAPAAVEPIATEAPAAGDVSAPAEAVPSEPPTLGEQLQQAAEARAQGVPPQDIANIAAAAPRDPTIRSPAGPRGPQRPRRLVEFLSERGGIREEAGELGAINAGSVFIPRLGPLVRSRGMDLDAARAAAAEAGYFSPAFGTPEEAVARTTVRDLLDLIDEDVRFKRGYREADAPALEAWEKARGAKERRAEINGLVRDLDADPDISAGGHDAATKRRVAEIMFDERMSFDDALERVLMEDYYAGTSNPVRRDDVPLDEIPFGPEALDPDTAAAARRGGPDREGSGDGTGSEPPGGAAEDGGGLPPRSPAEGEDGGRASLARSGPAGQRPAGGVAGQADPPSFTRLRDIANRLRDAIDVPAVRQGRMRIKGAAGTYDFNNGALRVRRQDDFETFSHEVGHAIHARFGGIDGAGAGDLTPLLKRFSGELEPMAYAGANPKHLLEEGFAEWFRLNLTNPAQAAARAPRFTAEFGDFLARQAPELPAMLGEIRAAYRDWTTQPSGRAVRSTIVSSRRPGWWRRRADSVRRYGLGATIADEVGRAYTAFIDNLNPLQRSVRALAKIASEQAGKPIDLKAVDDPYKLARLSRNAHGAGHMDIMHGVVPYRGTNPASPSLRDAIVEAMAAPNALGRWDDEKAAEFGAYLWSRRALGEWERFERGDIPNAPDKLSKGDHLVNVQEAEAANPQFVTAAAKVHDWALALWEKKLAAGLITPEQHAQGLAIRDYVPGLRAFDYDGDAVGAGGRAGDARSGFVKRFQGSSRDVINPLESLMTDAYETASAIAHNDVMKALDRLAKRAGHGAAAIAERIPAREMRMLLVDPLEAIEAAGKQGGMAAPDVIAIRDMVESLLGDEKARIFRPAVINTKGETIVFFRDGGQLQALRLADRDFGLDIYKALTTMSPPEKNLWLDLASVSSSTLRAGITSDISFIIANLIRDQVMATVFYGGPFKRLAGTAAGIADEILGREAAQRYNAAGGIMGGQEVAALRDAAVERDLSALRNKGWLAQRLKHSDPVKLLKGIAEVTEISETGMRLGLYKAFYEEATKRGLADWEAMMEAAWRARDHMDFGRRGSQMAAMSRLVPFLNASLQGFDKVTREMIAPFFGQAVTAGEAAAKGQAVKAWARLSALTVAGLGVHALMSRYDDYREVSDTTRATHWMVKTGDYWTAIPKPFEMAVMLNAAEAIWDAFAEKDPLAASRYVDGLFNVIAPPNLFEGLPGLKFYYEAKTNTDMFTGRAIVPDELQGMETWLQYTAATSQIGRLIGSAIGVAPVMVDQFITSQFGTLGRSAMALSDMASGDKPSQGWDEVFITRRFVKMASRGSTSSRQFWDLVSERTGELEGKAKTYRSLSDAGDAVGAADFLATLTADQRVYVTAEMMPIGVQRLHPLVRARGAVQAIGFLRRALASNQVLGVDGNRVEISSADRGAADDILADLAMVEQRNALVSVGERGWQNVRPMDTAGYIRELEAVAPALRDVLASRYQKAKVWPRELVERMWPVLRKRLLEDGTDADVSDLEGEAKAAGVELDGEKAVKREKPAVPGRR</sequence>
<evidence type="ECO:0000256" key="1">
    <source>
        <dbReference type="SAM" id="MobiDB-lite"/>
    </source>
</evidence>
<evidence type="ECO:0000259" key="2">
    <source>
        <dbReference type="Pfam" id="PF18857"/>
    </source>
</evidence>
<feature type="domain" description="Large polyvalent protein associated" evidence="2">
    <location>
        <begin position="1403"/>
        <end position="1569"/>
    </location>
</feature>
<evidence type="ECO:0000313" key="3">
    <source>
        <dbReference type="EMBL" id="MFD2138805.1"/>
    </source>
</evidence>
<reference evidence="4" key="1">
    <citation type="journal article" date="2019" name="Int. J. Syst. Evol. Microbiol.">
        <title>The Global Catalogue of Microorganisms (GCM) 10K type strain sequencing project: providing services to taxonomists for standard genome sequencing and annotation.</title>
        <authorList>
            <consortium name="The Broad Institute Genomics Platform"/>
            <consortium name="The Broad Institute Genome Sequencing Center for Infectious Disease"/>
            <person name="Wu L."/>
            <person name="Ma J."/>
        </authorList>
    </citation>
    <scope>NUCLEOTIDE SEQUENCE [LARGE SCALE GENOMIC DNA]</scope>
    <source>
        <strain evidence="4">CCM 7435</strain>
    </source>
</reference>
<gene>
    <name evidence="3" type="ORF">ACFSNC_00185</name>
</gene>
<name>A0ABW4YR51_9HYPH</name>
<dbReference type="Pfam" id="PF18857">
    <property type="entry name" value="LPD38"/>
    <property type="match status" value="1"/>
</dbReference>
<feature type="region of interest" description="Disordered" evidence="1">
    <location>
        <begin position="195"/>
        <end position="230"/>
    </location>
</feature>
<protein>
    <submittedName>
        <fullName evidence="3">LPD38 domain-containing protein</fullName>
    </submittedName>
</protein>